<dbReference type="PANTHER" id="PTHR30349">
    <property type="entry name" value="PHAGE INTEGRASE-RELATED"/>
    <property type="match status" value="1"/>
</dbReference>
<gene>
    <name evidence="9" type="ORF">ACEU3E_02315</name>
</gene>
<name>A0ABV4UT43_9BACL</name>
<feature type="domain" description="Core-binding (CB)" evidence="8">
    <location>
        <begin position="75"/>
        <end position="159"/>
    </location>
</feature>
<accession>A0ABV4UT43</accession>
<dbReference type="Proteomes" id="UP001575622">
    <property type="component" value="Unassembled WGS sequence"/>
</dbReference>
<dbReference type="Pfam" id="PF00589">
    <property type="entry name" value="Phage_integrase"/>
    <property type="match status" value="1"/>
</dbReference>
<proteinExistence type="inferred from homology"/>
<keyword evidence="2" id="KW-0229">DNA integration</keyword>
<dbReference type="InterPro" id="IPR004107">
    <property type="entry name" value="Integrase_SAM-like_N"/>
</dbReference>
<dbReference type="Pfam" id="PF02899">
    <property type="entry name" value="Phage_int_SAM_1"/>
    <property type="match status" value="1"/>
</dbReference>
<dbReference type="PANTHER" id="PTHR30349:SF64">
    <property type="entry name" value="PROPHAGE INTEGRASE INTD-RELATED"/>
    <property type="match status" value="1"/>
</dbReference>
<evidence type="ECO:0000259" key="8">
    <source>
        <dbReference type="PROSITE" id="PS51900"/>
    </source>
</evidence>
<feature type="compositionally biased region" description="Basic residues" evidence="6">
    <location>
        <begin position="1"/>
        <end position="12"/>
    </location>
</feature>
<evidence type="ECO:0000256" key="3">
    <source>
        <dbReference type="ARBA" id="ARBA00023125"/>
    </source>
</evidence>
<evidence type="ECO:0000256" key="1">
    <source>
        <dbReference type="ARBA" id="ARBA00008857"/>
    </source>
</evidence>
<evidence type="ECO:0000313" key="9">
    <source>
        <dbReference type="EMBL" id="MFB0840994.1"/>
    </source>
</evidence>
<keyword evidence="4" id="KW-0233">DNA recombination</keyword>
<evidence type="ECO:0000256" key="5">
    <source>
        <dbReference type="PROSITE-ProRule" id="PRU01248"/>
    </source>
</evidence>
<dbReference type="InterPro" id="IPR050090">
    <property type="entry name" value="Tyrosine_recombinase_XerCD"/>
</dbReference>
<comment type="caution">
    <text evidence="9">The sequence shown here is derived from an EMBL/GenBank/DDBJ whole genome shotgun (WGS) entry which is preliminary data.</text>
</comment>
<evidence type="ECO:0000313" key="10">
    <source>
        <dbReference type="Proteomes" id="UP001575622"/>
    </source>
</evidence>
<dbReference type="InterPro" id="IPR010998">
    <property type="entry name" value="Integrase_recombinase_N"/>
</dbReference>
<dbReference type="EMBL" id="JBHDLN010000001">
    <property type="protein sequence ID" value="MFB0840994.1"/>
    <property type="molecule type" value="Genomic_DNA"/>
</dbReference>
<dbReference type="PROSITE" id="PS51900">
    <property type="entry name" value="CB"/>
    <property type="match status" value="1"/>
</dbReference>
<dbReference type="SUPFAM" id="SSF56349">
    <property type="entry name" value="DNA breaking-rejoining enzymes"/>
    <property type="match status" value="1"/>
</dbReference>
<evidence type="ECO:0000256" key="2">
    <source>
        <dbReference type="ARBA" id="ARBA00022908"/>
    </source>
</evidence>
<sequence length="402" mass="46370">MSKKETSKKKKLPPGVRERDGRFTYRYSVEVVENGKKRRKQKETQSYRTAKEAYEAGIQIEADKLNGKLVDEKNITLEAWGKRWLEDYKLEREARPHTLSGRKTALGSFQKHVGKQTRLRDITGDDYQQYLNQLKKNGRKKSTIQQYHSGLGIMFADAVRKKVIAENPAADAVVPVFKQTLEDIESGKIDLPKFMEKEQLQKFLQFVRFRGLPQEYAIFLTLAYTGLRIGELLALKVSDFYEKERTISVTKNLTVLGSVKEYELGPPKNKSSVRKVSIGDSVIKVLKSQIQWREQKFKDGAVLHDADFLFWSFDKPGYPASAIYLEVRFDKLLKEAGLPQNFTPHSLRHTHVTLLAEAGEQLAVIQHRLGHKNDEITKRIYLHVTEEQRKVIPDKFEQIMSS</sequence>
<dbReference type="InterPro" id="IPR011010">
    <property type="entry name" value="DNA_brk_join_enz"/>
</dbReference>
<dbReference type="InterPro" id="IPR013762">
    <property type="entry name" value="Integrase-like_cat_sf"/>
</dbReference>
<dbReference type="RefSeq" id="WP_373948343.1">
    <property type="nucleotide sequence ID" value="NZ_JBHDLN010000001.1"/>
</dbReference>
<keyword evidence="3 5" id="KW-0238">DNA-binding</keyword>
<dbReference type="InterPro" id="IPR002104">
    <property type="entry name" value="Integrase_catalytic"/>
</dbReference>
<protein>
    <submittedName>
        <fullName evidence="9">Tyrosine-type recombinase/integrase</fullName>
    </submittedName>
</protein>
<dbReference type="CDD" id="cd01189">
    <property type="entry name" value="INT_ICEBs1_C_like"/>
    <property type="match status" value="1"/>
</dbReference>
<feature type="domain" description="Tyr recombinase" evidence="7">
    <location>
        <begin position="190"/>
        <end position="394"/>
    </location>
</feature>
<organism evidence="9 10">
    <name type="scientific">Paenibacillus oleatilyticus</name>
    <dbReference type="NCBI Taxonomy" id="2594886"/>
    <lineage>
        <taxon>Bacteria</taxon>
        <taxon>Bacillati</taxon>
        <taxon>Bacillota</taxon>
        <taxon>Bacilli</taxon>
        <taxon>Bacillales</taxon>
        <taxon>Paenibacillaceae</taxon>
        <taxon>Paenibacillus</taxon>
    </lineage>
</organism>
<feature type="region of interest" description="Disordered" evidence="6">
    <location>
        <begin position="1"/>
        <end position="20"/>
    </location>
</feature>
<dbReference type="PROSITE" id="PS51898">
    <property type="entry name" value="TYR_RECOMBINASE"/>
    <property type="match status" value="1"/>
</dbReference>
<dbReference type="Gene3D" id="1.10.150.130">
    <property type="match status" value="1"/>
</dbReference>
<evidence type="ECO:0000259" key="7">
    <source>
        <dbReference type="PROSITE" id="PS51898"/>
    </source>
</evidence>
<keyword evidence="10" id="KW-1185">Reference proteome</keyword>
<reference evidence="9 10" key="1">
    <citation type="submission" date="2024-09" db="EMBL/GenBank/DDBJ databases">
        <authorList>
            <person name="Makale K.P.P."/>
            <person name="Makhzoum A."/>
            <person name="Rantong G."/>
            <person name="Rahube T.O."/>
        </authorList>
    </citation>
    <scope>NUCLEOTIDE SEQUENCE [LARGE SCALE GENOMIC DNA]</scope>
    <source>
        <strain evidence="9 10">KM_D13</strain>
    </source>
</reference>
<dbReference type="Gene3D" id="1.10.443.10">
    <property type="entry name" value="Intergrase catalytic core"/>
    <property type="match status" value="1"/>
</dbReference>
<evidence type="ECO:0000256" key="4">
    <source>
        <dbReference type="ARBA" id="ARBA00023172"/>
    </source>
</evidence>
<comment type="similarity">
    <text evidence="1">Belongs to the 'phage' integrase family.</text>
</comment>
<evidence type="ECO:0000256" key="6">
    <source>
        <dbReference type="SAM" id="MobiDB-lite"/>
    </source>
</evidence>
<dbReference type="InterPro" id="IPR044068">
    <property type="entry name" value="CB"/>
</dbReference>